<accession>A0A484BJF3</accession>
<feature type="compositionally biased region" description="Low complexity" evidence="1">
    <location>
        <begin position="15"/>
        <end position="27"/>
    </location>
</feature>
<dbReference type="AlphaFoldDB" id="A0A484BJF3"/>
<protein>
    <submittedName>
        <fullName evidence="2">Uncharacterized protein</fullName>
    </submittedName>
</protein>
<keyword evidence="3" id="KW-1185">Reference proteome</keyword>
<reference evidence="2 3" key="1">
    <citation type="journal article" date="2019" name="J. Hered.">
        <title>An Improved Genome Assembly for Drosophila navojoa, the Basal Species in the mojavensis Cluster.</title>
        <authorList>
            <person name="Vanderlinde T."/>
            <person name="Dupim E.G."/>
            <person name="Nazario-Yepiz N.O."/>
            <person name="Carvalho A.B."/>
        </authorList>
    </citation>
    <scope>NUCLEOTIDE SEQUENCE [LARGE SCALE GENOMIC DNA]</scope>
    <source>
        <strain evidence="2">Navoj_Jal97</strain>
        <tissue evidence="2">Whole organism</tissue>
    </source>
</reference>
<organism evidence="2 3">
    <name type="scientific">Drosophila navojoa</name>
    <name type="common">Fruit fly</name>
    <dbReference type="NCBI Taxonomy" id="7232"/>
    <lineage>
        <taxon>Eukaryota</taxon>
        <taxon>Metazoa</taxon>
        <taxon>Ecdysozoa</taxon>
        <taxon>Arthropoda</taxon>
        <taxon>Hexapoda</taxon>
        <taxon>Insecta</taxon>
        <taxon>Pterygota</taxon>
        <taxon>Neoptera</taxon>
        <taxon>Endopterygota</taxon>
        <taxon>Diptera</taxon>
        <taxon>Brachycera</taxon>
        <taxon>Muscomorpha</taxon>
        <taxon>Ephydroidea</taxon>
        <taxon>Drosophilidae</taxon>
        <taxon>Drosophila</taxon>
    </lineage>
</organism>
<dbReference type="Proteomes" id="UP000295192">
    <property type="component" value="Unassembled WGS sequence"/>
</dbReference>
<name>A0A484BJF3_DRONA</name>
<gene>
    <name evidence="2" type="ORF">AWZ03_004687</name>
</gene>
<dbReference type="OMA" id="LMTGYPQ"/>
<feature type="region of interest" description="Disordered" evidence="1">
    <location>
        <begin position="1"/>
        <end position="31"/>
    </location>
</feature>
<proteinExistence type="predicted"/>
<comment type="caution">
    <text evidence="2">The sequence shown here is derived from an EMBL/GenBank/DDBJ whole genome shotgun (WGS) entry which is preliminary data.</text>
</comment>
<evidence type="ECO:0000256" key="1">
    <source>
        <dbReference type="SAM" id="MobiDB-lite"/>
    </source>
</evidence>
<evidence type="ECO:0000313" key="3">
    <source>
        <dbReference type="Proteomes" id="UP000295192"/>
    </source>
</evidence>
<evidence type="ECO:0000313" key="2">
    <source>
        <dbReference type="EMBL" id="TDG48784.1"/>
    </source>
</evidence>
<sequence length="103" mass="10973">MPAGAMQSINKQRLQRQQQQQQQRQQQSEGSRCISLLSRLMTGYPQKMQKLVTVHDPRLPANSSSHSYAKVQTGAAAAAAAGAGVLSQLPISGDAVEAEASNV</sequence>
<dbReference type="EMBL" id="LSRL02000029">
    <property type="protein sequence ID" value="TDG48784.1"/>
    <property type="molecule type" value="Genomic_DNA"/>
</dbReference>